<evidence type="ECO:0000313" key="2">
    <source>
        <dbReference type="Proteomes" id="UP000070501"/>
    </source>
</evidence>
<dbReference type="EMBL" id="KQ964253">
    <property type="protein sequence ID" value="KXJ90241.1"/>
    <property type="molecule type" value="Genomic_DNA"/>
</dbReference>
<proteinExistence type="predicted"/>
<dbReference type="AlphaFoldDB" id="A0A136IZ73"/>
<organism evidence="1 2">
    <name type="scientific">Microdochium bolleyi</name>
    <dbReference type="NCBI Taxonomy" id="196109"/>
    <lineage>
        <taxon>Eukaryota</taxon>
        <taxon>Fungi</taxon>
        <taxon>Dikarya</taxon>
        <taxon>Ascomycota</taxon>
        <taxon>Pezizomycotina</taxon>
        <taxon>Sordariomycetes</taxon>
        <taxon>Xylariomycetidae</taxon>
        <taxon>Xylariales</taxon>
        <taxon>Microdochiaceae</taxon>
        <taxon>Microdochium</taxon>
    </lineage>
</organism>
<sequence>MTPYELGEDQRRRWATTCVCGSGAGKRKSPVTHIVVARRTSHVLVAVYTRVGRPRVHDEGTLSFFACAAHESTTWPGPAAGLDPMGSTSPVGMIVPCSRGKDIEVKEAADLMGSCSPSRLSALVTQASKSPPSHSATDVTPAQQLLRTSVRAPRLTGFFGRTRGDNRTEAV</sequence>
<gene>
    <name evidence="1" type="ORF">Micbo1qcDRAFT_74440</name>
</gene>
<protein>
    <submittedName>
        <fullName evidence="1">Uncharacterized protein</fullName>
    </submittedName>
</protein>
<dbReference type="Proteomes" id="UP000070501">
    <property type="component" value="Unassembled WGS sequence"/>
</dbReference>
<evidence type="ECO:0000313" key="1">
    <source>
        <dbReference type="EMBL" id="KXJ90241.1"/>
    </source>
</evidence>
<dbReference type="InParanoid" id="A0A136IZ73"/>
<keyword evidence="2" id="KW-1185">Reference proteome</keyword>
<reference evidence="2" key="1">
    <citation type="submission" date="2016-02" db="EMBL/GenBank/DDBJ databases">
        <title>Draft genome sequence of Microdochium bolleyi, a fungal endophyte of beachgrass.</title>
        <authorList>
            <consortium name="DOE Joint Genome Institute"/>
            <person name="David A.S."/>
            <person name="May G."/>
            <person name="Haridas S."/>
            <person name="Lim J."/>
            <person name="Wang M."/>
            <person name="Labutti K."/>
            <person name="Lipzen A."/>
            <person name="Barry K."/>
            <person name="Grigoriev I.V."/>
        </authorList>
    </citation>
    <scope>NUCLEOTIDE SEQUENCE [LARGE SCALE GENOMIC DNA]</scope>
    <source>
        <strain evidence="2">J235TASD1</strain>
    </source>
</reference>
<name>A0A136IZ73_9PEZI</name>
<accession>A0A136IZ73</accession>